<reference evidence="6" key="1">
    <citation type="submission" date="2022-12" db="EMBL/GenBank/DDBJ databases">
        <authorList>
            <person name="Brejova B."/>
        </authorList>
    </citation>
    <scope>NUCLEOTIDE SEQUENCE</scope>
</reference>
<dbReference type="PANTHER" id="PTHR28080">
    <property type="entry name" value="PEROXISOMAL BIOGENESIS FACTOR 3"/>
    <property type="match status" value="1"/>
</dbReference>
<keyword evidence="5" id="KW-1133">Transmembrane helix</keyword>
<feature type="transmembrane region" description="Helical" evidence="5">
    <location>
        <begin position="18"/>
        <end position="37"/>
    </location>
</feature>
<dbReference type="InterPro" id="IPR006966">
    <property type="entry name" value="Peroxin-3"/>
</dbReference>
<comment type="subcellular location">
    <subcellularLocation>
        <location evidence="1">Peroxisome membrane</location>
        <topology evidence="1">Single-pass membrane protein</topology>
    </subcellularLocation>
</comment>
<keyword evidence="5" id="KW-0812">Transmembrane</keyword>
<keyword evidence="3" id="KW-0576">Peroxisome</keyword>
<name>A0A9W4X936_9ASCO</name>
<dbReference type="GO" id="GO:0045046">
    <property type="term" value="P:protein import into peroxisome membrane"/>
    <property type="evidence" value="ECO:0007669"/>
    <property type="project" value="TreeGrafter"/>
</dbReference>
<dbReference type="EMBL" id="CANTUO010000001">
    <property type="protein sequence ID" value="CAI5756722.1"/>
    <property type="molecule type" value="Genomic_DNA"/>
</dbReference>
<dbReference type="GO" id="GO:0030674">
    <property type="term" value="F:protein-macromolecule adaptor activity"/>
    <property type="evidence" value="ECO:0007669"/>
    <property type="project" value="TreeGrafter"/>
</dbReference>
<evidence type="ECO:0000313" key="6">
    <source>
        <dbReference type="EMBL" id="CAI5756722.1"/>
    </source>
</evidence>
<dbReference type="GO" id="GO:0005778">
    <property type="term" value="C:peroxisomal membrane"/>
    <property type="evidence" value="ECO:0007669"/>
    <property type="project" value="UniProtKB-SubCell"/>
</dbReference>
<sequence length="464" mass="53586">MAIFSSLAGFFNRNKKKILITSAFGISVYLLINEFIIKKIRYYQNTLKQEWLFKQQIKQRFIQTQQDCYYTLLALLPVLSKDVIEALPVELITQALRLKKTGTTEVKNNNATTDELTTDNLNLLDNNNNPKSNLSVYLSKSKIELWNLLKIKTLTRTLTLIYSISGLLLITRLQLNILARRSYLESAIQMAGVKQPINNDFIDPHENYIIEQSYLSLSWWVLNKGWINLNQLIETLVIKKFEKINPKTELTILEFENILTDIINELNINNKEYILTNLFPINYPDLLETIINTNPDLIQQLETQQNDSNIMKLINETNSIMLDSNLFFFDLFNNLIFTNLNILINQLVNSMGSNNLSLLMSSGDLKETESKIVEIPNKSFKLASYLAQLSIQNNIMIDNNDQTITEEYPKSNEVDEIENLIQNLNNGGINNEEQDEFKGNIYINTLNELEDLDEFSAGIYSNFE</sequence>
<gene>
    <name evidence="6" type="ORF">CANVERA_P1240</name>
</gene>
<evidence type="ECO:0000256" key="3">
    <source>
        <dbReference type="ARBA" id="ARBA00023140"/>
    </source>
</evidence>
<comment type="similarity">
    <text evidence="2">Belongs to the peroxin-3 family.</text>
</comment>
<evidence type="ECO:0000256" key="2">
    <source>
        <dbReference type="ARBA" id="ARBA00008933"/>
    </source>
</evidence>
<comment type="caution">
    <text evidence="6">The sequence shown here is derived from an EMBL/GenBank/DDBJ whole genome shotgun (WGS) entry which is preliminary data.</text>
</comment>
<evidence type="ECO:0000256" key="1">
    <source>
        <dbReference type="ARBA" id="ARBA00004549"/>
    </source>
</evidence>
<accession>A0A9W4X936</accession>
<protein>
    <recommendedName>
        <fullName evidence="4">Peroxin-3</fullName>
    </recommendedName>
</protein>
<keyword evidence="5" id="KW-0472">Membrane</keyword>
<evidence type="ECO:0000256" key="5">
    <source>
        <dbReference type="SAM" id="Phobius"/>
    </source>
</evidence>
<dbReference type="Proteomes" id="UP001152885">
    <property type="component" value="Unassembled WGS sequence"/>
</dbReference>
<dbReference type="PANTHER" id="PTHR28080:SF1">
    <property type="entry name" value="PEROXISOMAL BIOGENESIS FACTOR 3"/>
    <property type="match status" value="1"/>
</dbReference>
<evidence type="ECO:0000256" key="4">
    <source>
        <dbReference type="ARBA" id="ARBA00032508"/>
    </source>
</evidence>
<feature type="transmembrane region" description="Helical" evidence="5">
    <location>
        <begin position="157"/>
        <end position="175"/>
    </location>
</feature>
<proteinExistence type="inferred from homology"/>
<organism evidence="6 7">
    <name type="scientific">Candida verbasci</name>
    <dbReference type="NCBI Taxonomy" id="1227364"/>
    <lineage>
        <taxon>Eukaryota</taxon>
        <taxon>Fungi</taxon>
        <taxon>Dikarya</taxon>
        <taxon>Ascomycota</taxon>
        <taxon>Saccharomycotina</taxon>
        <taxon>Pichiomycetes</taxon>
        <taxon>Debaryomycetaceae</taxon>
        <taxon>Candida/Lodderomyces clade</taxon>
        <taxon>Candida</taxon>
    </lineage>
</organism>
<keyword evidence="7" id="KW-1185">Reference proteome</keyword>
<dbReference type="Pfam" id="PF04882">
    <property type="entry name" value="Peroxin-3"/>
    <property type="match status" value="1"/>
</dbReference>
<dbReference type="AlphaFoldDB" id="A0A9W4X936"/>
<evidence type="ECO:0000313" key="7">
    <source>
        <dbReference type="Proteomes" id="UP001152885"/>
    </source>
</evidence>
<dbReference type="OrthoDB" id="45930at2759"/>